<dbReference type="InterPro" id="IPR011050">
    <property type="entry name" value="Pectin_lyase_fold/virulence"/>
</dbReference>
<dbReference type="SUPFAM" id="SSF51126">
    <property type="entry name" value="Pectin lyase-like"/>
    <property type="match status" value="1"/>
</dbReference>
<dbReference type="Proteomes" id="UP001341281">
    <property type="component" value="Chromosome 07"/>
</dbReference>
<keyword evidence="7" id="KW-1185">Reference proteome</keyword>
<keyword evidence="3" id="KW-0063">Aspartyl esterase</keyword>
<keyword evidence="2" id="KW-0378">Hydrolase</keyword>
<evidence type="ECO:0000259" key="5">
    <source>
        <dbReference type="Pfam" id="PF01095"/>
    </source>
</evidence>
<feature type="region of interest" description="Disordered" evidence="4">
    <location>
        <begin position="93"/>
        <end position="146"/>
    </location>
</feature>
<dbReference type="Pfam" id="PF01095">
    <property type="entry name" value="Pectinesterase"/>
    <property type="match status" value="1"/>
</dbReference>
<accession>A0AAQ3UBP7</accession>
<proteinExistence type="predicted"/>
<dbReference type="InterPro" id="IPR012334">
    <property type="entry name" value="Pectin_lyas_fold"/>
</dbReference>
<organism evidence="6 7">
    <name type="scientific">Paspalum notatum var. saurae</name>
    <dbReference type="NCBI Taxonomy" id="547442"/>
    <lineage>
        <taxon>Eukaryota</taxon>
        <taxon>Viridiplantae</taxon>
        <taxon>Streptophyta</taxon>
        <taxon>Embryophyta</taxon>
        <taxon>Tracheophyta</taxon>
        <taxon>Spermatophyta</taxon>
        <taxon>Magnoliopsida</taxon>
        <taxon>Liliopsida</taxon>
        <taxon>Poales</taxon>
        <taxon>Poaceae</taxon>
        <taxon>PACMAD clade</taxon>
        <taxon>Panicoideae</taxon>
        <taxon>Andropogonodae</taxon>
        <taxon>Paspaleae</taxon>
        <taxon>Paspalinae</taxon>
        <taxon>Paspalum</taxon>
    </lineage>
</organism>
<reference evidence="6 7" key="1">
    <citation type="submission" date="2024-02" db="EMBL/GenBank/DDBJ databases">
        <title>High-quality chromosome-scale genome assembly of Pensacola bahiagrass (Paspalum notatum Flugge var. saurae).</title>
        <authorList>
            <person name="Vega J.M."/>
            <person name="Podio M."/>
            <person name="Orjuela J."/>
            <person name="Siena L.A."/>
            <person name="Pessino S.C."/>
            <person name="Combes M.C."/>
            <person name="Mariac C."/>
            <person name="Albertini E."/>
            <person name="Pupilli F."/>
            <person name="Ortiz J.P.A."/>
            <person name="Leblanc O."/>
        </authorList>
    </citation>
    <scope>NUCLEOTIDE SEQUENCE [LARGE SCALE GENOMIC DNA]</scope>
    <source>
        <strain evidence="6">R1</strain>
        <tissue evidence="6">Leaf</tissue>
    </source>
</reference>
<feature type="compositionally biased region" description="Polar residues" evidence="4">
    <location>
        <begin position="131"/>
        <end position="140"/>
    </location>
</feature>
<comment type="pathway">
    <text evidence="1">Glycan metabolism; pectin degradation; 2-dehydro-3-deoxy-D-gluconate from pectin: step 1/5.</text>
</comment>
<feature type="domain" description="Pectinesterase catalytic" evidence="5">
    <location>
        <begin position="49"/>
        <end position="86"/>
    </location>
</feature>
<name>A0AAQ3UBP7_PASNO</name>
<feature type="compositionally biased region" description="Low complexity" evidence="4">
    <location>
        <begin position="94"/>
        <end position="111"/>
    </location>
</feature>
<evidence type="ECO:0000313" key="6">
    <source>
        <dbReference type="EMBL" id="WVZ87367.1"/>
    </source>
</evidence>
<evidence type="ECO:0000256" key="1">
    <source>
        <dbReference type="ARBA" id="ARBA00005184"/>
    </source>
</evidence>
<protein>
    <recommendedName>
        <fullName evidence="5">Pectinesterase catalytic domain-containing protein</fullName>
    </recommendedName>
</protein>
<evidence type="ECO:0000256" key="2">
    <source>
        <dbReference type="ARBA" id="ARBA00022801"/>
    </source>
</evidence>
<dbReference type="InterPro" id="IPR000070">
    <property type="entry name" value="Pectinesterase_cat"/>
</dbReference>
<evidence type="ECO:0000256" key="3">
    <source>
        <dbReference type="ARBA" id="ARBA00023085"/>
    </source>
</evidence>
<dbReference type="Gene3D" id="2.160.20.10">
    <property type="entry name" value="Single-stranded right-handed beta-helix, Pectin lyase-like"/>
    <property type="match status" value="1"/>
</dbReference>
<gene>
    <name evidence="6" type="ORF">U9M48_034008</name>
</gene>
<dbReference type="GO" id="GO:0042545">
    <property type="term" value="P:cell wall modification"/>
    <property type="evidence" value="ECO:0007669"/>
    <property type="project" value="InterPro"/>
</dbReference>
<sequence length="146" mass="14877">MREDILAVLGGGDGEGTPGWVSAEGTVRLLAAASPAGSPDLKPNVTVAADVKTIEEALEKVPLKSAALYVVYVKAGTYKEYVSLYTHAPAAVRSSATAGSPAPSTSSWATPVPGGAAELPHPAPEAKPMANQANIITVTAQGRRDK</sequence>
<dbReference type="AlphaFoldDB" id="A0AAQ3UBP7"/>
<evidence type="ECO:0000313" key="7">
    <source>
        <dbReference type="Proteomes" id="UP001341281"/>
    </source>
</evidence>
<dbReference type="GO" id="GO:0030599">
    <property type="term" value="F:pectinesterase activity"/>
    <property type="evidence" value="ECO:0007669"/>
    <property type="project" value="InterPro"/>
</dbReference>
<evidence type="ECO:0000256" key="4">
    <source>
        <dbReference type="SAM" id="MobiDB-lite"/>
    </source>
</evidence>
<dbReference type="EMBL" id="CP144751">
    <property type="protein sequence ID" value="WVZ87367.1"/>
    <property type="molecule type" value="Genomic_DNA"/>
</dbReference>